<organism evidence="11 12">
    <name type="scientific">[Clostridium] leptum</name>
    <dbReference type="NCBI Taxonomy" id="1535"/>
    <lineage>
        <taxon>Bacteria</taxon>
        <taxon>Bacillati</taxon>
        <taxon>Bacillota</taxon>
        <taxon>Clostridia</taxon>
        <taxon>Eubacteriales</taxon>
        <taxon>Oscillospiraceae</taxon>
        <taxon>Oscillospiraceae incertae sedis</taxon>
    </lineage>
</organism>
<dbReference type="InterPro" id="IPR023358">
    <property type="entry name" value="Peptidase_M18_dom2"/>
</dbReference>
<name>A0A412B0Z4_9FIRM</name>
<dbReference type="GO" id="GO:0008237">
    <property type="term" value="F:metallopeptidase activity"/>
    <property type="evidence" value="ECO:0007669"/>
    <property type="project" value="UniProtKB-KW"/>
</dbReference>
<dbReference type="PANTHER" id="PTHR28570:SF2">
    <property type="entry name" value="M18 FAMILY AMINOPEPTIDASE 1-RELATED"/>
    <property type="match status" value="1"/>
</dbReference>
<comment type="caution">
    <text evidence="11">The sequence shown here is derived from an EMBL/GenBank/DDBJ whole genome shotgun (WGS) entry which is preliminary data.</text>
</comment>
<keyword evidence="4 9" id="KW-0645">Protease</keyword>
<comment type="cofactor">
    <cofactor evidence="1 10">
        <name>Zn(2+)</name>
        <dbReference type="ChEBI" id="CHEBI:29105"/>
    </cofactor>
</comment>
<proteinExistence type="inferred from homology"/>
<dbReference type="Pfam" id="PF02127">
    <property type="entry name" value="Peptidase_M18"/>
    <property type="match status" value="1"/>
</dbReference>
<dbReference type="GO" id="GO:0008270">
    <property type="term" value="F:zinc ion binding"/>
    <property type="evidence" value="ECO:0007669"/>
    <property type="project" value="InterPro"/>
</dbReference>
<keyword evidence="7 9" id="KW-0862">Zinc</keyword>
<dbReference type="PANTHER" id="PTHR28570">
    <property type="entry name" value="ASPARTYL AMINOPEPTIDASE"/>
    <property type="match status" value="1"/>
</dbReference>
<evidence type="ECO:0000256" key="3">
    <source>
        <dbReference type="ARBA" id="ARBA00022438"/>
    </source>
</evidence>
<evidence type="ECO:0000256" key="4">
    <source>
        <dbReference type="ARBA" id="ARBA00022670"/>
    </source>
</evidence>
<evidence type="ECO:0000256" key="2">
    <source>
        <dbReference type="ARBA" id="ARBA00008290"/>
    </source>
</evidence>
<evidence type="ECO:0000256" key="9">
    <source>
        <dbReference type="RuleBase" id="RU004386"/>
    </source>
</evidence>
<evidence type="ECO:0000256" key="8">
    <source>
        <dbReference type="ARBA" id="ARBA00023049"/>
    </source>
</evidence>
<evidence type="ECO:0000256" key="7">
    <source>
        <dbReference type="ARBA" id="ARBA00022833"/>
    </source>
</evidence>
<reference evidence="11 12" key="1">
    <citation type="submission" date="2018-08" db="EMBL/GenBank/DDBJ databases">
        <title>A genome reference for cultivated species of the human gut microbiota.</title>
        <authorList>
            <person name="Zou Y."/>
            <person name="Xue W."/>
            <person name="Luo G."/>
        </authorList>
    </citation>
    <scope>NUCLEOTIDE SEQUENCE [LARGE SCALE GENOMIC DNA]</scope>
    <source>
        <strain evidence="11 12">AF28-26</strain>
    </source>
</reference>
<evidence type="ECO:0000313" key="11">
    <source>
        <dbReference type="EMBL" id="RGQ44307.1"/>
    </source>
</evidence>
<dbReference type="EC" id="3.4.11.-" evidence="10"/>
<dbReference type="Proteomes" id="UP000284751">
    <property type="component" value="Unassembled WGS sequence"/>
</dbReference>
<dbReference type="AlphaFoldDB" id="A0A412B0Z4"/>
<dbReference type="NCBIfam" id="NF002600">
    <property type="entry name" value="PRK02256.1"/>
    <property type="match status" value="1"/>
</dbReference>
<keyword evidence="6 9" id="KW-0378">Hydrolase</keyword>
<dbReference type="Gene3D" id="2.30.250.10">
    <property type="entry name" value="Aminopeptidase i, Domain 2"/>
    <property type="match status" value="1"/>
</dbReference>
<protein>
    <recommendedName>
        <fullName evidence="10">M18 family aminopeptidase</fullName>
        <ecNumber evidence="10">3.4.11.-</ecNumber>
    </recommendedName>
</protein>
<dbReference type="SUPFAM" id="SSF53187">
    <property type="entry name" value="Zn-dependent exopeptidases"/>
    <property type="match status" value="1"/>
</dbReference>
<evidence type="ECO:0000256" key="6">
    <source>
        <dbReference type="ARBA" id="ARBA00022801"/>
    </source>
</evidence>
<keyword evidence="3 9" id="KW-0031">Aminopeptidase</keyword>
<keyword evidence="8 9" id="KW-0482">Metalloprotease</keyword>
<dbReference type="GO" id="GO:0004177">
    <property type="term" value="F:aminopeptidase activity"/>
    <property type="evidence" value="ECO:0007669"/>
    <property type="project" value="UniProtKB-KW"/>
</dbReference>
<gene>
    <name evidence="11" type="ORF">DWY99_01365</name>
</gene>
<sequence>MSKKPEKETSSVEKLKEALFIDKKSGAAKISGSELQKADAFCESYKKFLNKCKTEREAAAEAARLAQKAGFMEFDVEKKYEPGDRVMVNNRGKAIILAVIGKNGVKNGARIAAAHIDSPRLDLKPNPLYEQNDLALFKTHYYGGIKKYQWSAIPLSLHGRVVKKDGSYVDIVLGEDKDDPQFCVTDLLPHLGGEQMKKPAAKIIEGEDLNILVGSRPFKSDKGSELVKLNILKLLNEKYGITEYDFLSAELELVPAFQVTDIGFDRSMIGGYGHDDRVCAYPALMAVLDQKIPDDTVITILTDKEETGSDGNTGLNSDYLRYFVADLAMQEGLEPRHVLSRSACLSADVNAAFDPTFASAYEANNASFLNNGVVVTKYTGSGGKGGTSDASAEFMGRIRSLLDKKKVLWQVGELGKVDGGGGGTVAKYIANMNVDVVDVGVPVLSMHAPFEVVSKIDVYMAYRAFYEFFKD</sequence>
<dbReference type="GO" id="GO:0006508">
    <property type="term" value="P:proteolysis"/>
    <property type="evidence" value="ECO:0007669"/>
    <property type="project" value="UniProtKB-KW"/>
</dbReference>
<evidence type="ECO:0000256" key="5">
    <source>
        <dbReference type="ARBA" id="ARBA00022723"/>
    </source>
</evidence>
<dbReference type="GO" id="GO:0005737">
    <property type="term" value="C:cytoplasm"/>
    <property type="evidence" value="ECO:0007669"/>
    <property type="project" value="UniProtKB-ARBA"/>
</dbReference>
<dbReference type="PRINTS" id="PR00932">
    <property type="entry name" value="AMINO1PTASE"/>
</dbReference>
<dbReference type="Gene3D" id="3.40.630.10">
    <property type="entry name" value="Zn peptidases"/>
    <property type="match status" value="1"/>
</dbReference>
<accession>A0A412B0Z4</accession>
<evidence type="ECO:0000256" key="10">
    <source>
        <dbReference type="RuleBase" id="RU004387"/>
    </source>
</evidence>
<dbReference type="SUPFAM" id="SSF101821">
    <property type="entry name" value="Aminopeptidase/glucanase lid domain"/>
    <property type="match status" value="1"/>
</dbReference>
<evidence type="ECO:0000256" key="1">
    <source>
        <dbReference type="ARBA" id="ARBA00001947"/>
    </source>
</evidence>
<comment type="similarity">
    <text evidence="2 9">Belongs to the peptidase M18 family.</text>
</comment>
<dbReference type="InterPro" id="IPR001948">
    <property type="entry name" value="Peptidase_M18"/>
</dbReference>
<dbReference type="EMBL" id="QRTC01000002">
    <property type="protein sequence ID" value="RGQ44307.1"/>
    <property type="molecule type" value="Genomic_DNA"/>
</dbReference>
<evidence type="ECO:0000313" key="12">
    <source>
        <dbReference type="Proteomes" id="UP000284751"/>
    </source>
</evidence>
<keyword evidence="5 9" id="KW-0479">Metal-binding</keyword>